<feature type="compositionally biased region" description="Polar residues" evidence="5">
    <location>
        <begin position="744"/>
        <end position="753"/>
    </location>
</feature>
<evidence type="ECO:0000256" key="5">
    <source>
        <dbReference type="SAM" id="MobiDB-lite"/>
    </source>
</evidence>
<feature type="compositionally biased region" description="Low complexity" evidence="5">
    <location>
        <begin position="626"/>
        <end position="653"/>
    </location>
</feature>
<evidence type="ECO:0000256" key="3">
    <source>
        <dbReference type="ARBA" id="ARBA00023006"/>
    </source>
</evidence>
<evidence type="ECO:0000256" key="4">
    <source>
        <dbReference type="RuleBase" id="RU361214"/>
    </source>
</evidence>
<organism evidence="7 8">
    <name type="scientific">Phyllosticta citriasiana</name>
    <dbReference type="NCBI Taxonomy" id="595635"/>
    <lineage>
        <taxon>Eukaryota</taxon>
        <taxon>Fungi</taxon>
        <taxon>Dikarya</taxon>
        <taxon>Ascomycota</taxon>
        <taxon>Pezizomycotina</taxon>
        <taxon>Dothideomycetes</taxon>
        <taxon>Dothideomycetes incertae sedis</taxon>
        <taxon>Botryosphaeriales</taxon>
        <taxon>Phyllostictaceae</taxon>
        <taxon>Phyllosticta</taxon>
    </lineage>
</organism>
<evidence type="ECO:0000313" key="7">
    <source>
        <dbReference type="EMBL" id="KAK7517801.1"/>
    </source>
</evidence>
<feature type="compositionally biased region" description="Basic and acidic residues" evidence="5">
    <location>
        <begin position="856"/>
        <end position="868"/>
    </location>
</feature>
<feature type="compositionally biased region" description="Low complexity" evidence="5">
    <location>
        <begin position="451"/>
        <end position="461"/>
    </location>
</feature>
<reference evidence="7 8" key="1">
    <citation type="submission" date="2024-04" db="EMBL/GenBank/DDBJ databases">
        <title>Phyllosticta paracitricarpa is synonymous to the EU quarantine fungus P. citricarpa based on phylogenomic analyses.</title>
        <authorList>
            <consortium name="Lawrence Berkeley National Laboratory"/>
            <person name="Van Ingen-Buijs V.A."/>
            <person name="Van Westerhoven A.C."/>
            <person name="Haridas S."/>
            <person name="Skiadas P."/>
            <person name="Martin F."/>
            <person name="Groenewald J.Z."/>
            <person name="Crous P.W."/>
            <person name="Seidl M.F."/>
        </authorList>
    </citation>
    <scope>NUCLEOTIDE SEQUENCE [LARGE SCALE GENOMIC DNA]</scope>
    <source>
        <strain evidence="7 8">CBS 123371</strain>
    </source>
</reference>
<comment type="similarity">
    <text evidence="1 4">Belongs to the ATG13 family. Fungi subfamily.</text>
</comment>
<feature type="region of interest" description="Disordered" evidence="5">
    <location>
        <begin position="345"/>
        <end position="580"/>
    </location>
</feature>
<feature type="compositionally biased region" description="Low complexity" evidence="5">
    <location>
        <begin position="870"/>
        <end position="889"/>
    </location>
</feature>
<dbReference type="Pfam" id="PF10033">
    <property type="entry name" value="ATG13"/>
    <property type="match status" value="1"/>
</dbReference>
<dbReference type="EMBL" id="JBBPHU010000005">
    <property type="protein sequence ID" value="KAK7517801.1"/>
    <property type="molecule type" value="Genomic_DNA"/>
</dbReference>
<feature type="domain" description="Autophagy-related protein 13 N-terminal" evidence="6">
    <location>
        <begin position="81"/>
        <end position="320"/>
    </location>
</feature>
<keyword evidence="3 4" id="KW-0072">Autophagy</keyword>
<sequence>MHQHPRPSPRGASAANSPRTNPTRSNNPRDAAPYRSESASTVTSYQTARSDAGSDYIERGDHVSDAGLEEEATMRKLGQVIMQFYKKAALTILESRTQLPQVANKQGQVRQSKWFSLVLDETDVYNEDLREWTSSDLVNTAPPPLCIEIFLDLKDLADGEALAIVDEHGKLWDVAEALTTATPLTSRPSSRSGRPTQVILERWMVEVTDNQKMDPETVRATLPNVYKNAIALFRSLCTFTRLVPAWKYYKHVARNPMAQPSLPLRWRISNGMFKSPRRDTLDLPLYPAAEQVAQTHAFEPTKSPIGLLSISVQYRTNTGFRVEKQESVLSSHFMGMDDLNFSSSFHDRETGRVPGSLPTGRNFHQEQPDRGQAYGSLSTFHQVGPATGTSPISALRAAKDMGSPESPPQKIPPNHRTATSSKSSLRDVAASPASPRRTSVSFQPANPFKAGSLSSSPVPGSHVPPSPGTSLGRATGAGQGAGHTRNRSSLNALPQAALRTPSGHSLPNETAIASSTSSSPKPAPISRYSSSFSNRRSRFSSGAGGSKTEDDNNSSGKGSASSSAQRLEGGSSGSVQTDEENISDFLKLLEQKKELKSLNRTDSASRGASMRRTTAALSKYQRMRESNAALSDSISSSLLLHRSSSSSSRNLANVPGMVGGASVSTSSSPGKPISPHTPHTPAVPSRLSANSIIDYDEQPHRSRNPRSRHDGEDTGDNGSDSTAQDERPGMAIPTSPRAWPFARRSSSAAQQHRNQLEDDTELFGMRSASLPTEDRPDLSLSELLHKGTQESSSGAEGDSVEKYAPETDPSPGAIIDPLVLRERPRSTQGTSSTRSGAQSATPSLAYRTRVNTSTESGRRSVASERGESDSGIASGRNSRGGSRYSFSSRPVSAAANLDDDEPLLFTMSELGVQGGRRSLEEPRDTRDPMTRRRGGSPWRGA</sequence>
<feature type="compositionally biased region" description="Polar residues" evidence="5">
    <location>
        <begin position="37"/>
        <end position="49"/>
    </location>
</feature>
<feature type="compositionally biased region" description="Polar residues" evidence="5">
    <location>
        <begin position="600"/>
        <end position="616"/>
    </location>
</feature>
<proteinExistence type="inferred from homology"/>
<feature type="compositionally biased region" description="Polar residues" evidence="5">
    <location>
        <begin position="375"/>
        <end position="392"/>
    </location>
</feature>
<feature type="compositionally biased region" description="Low complexity" evidence="5">
    <location>
        <begin position="826"/>
        <end position="841"/>
    </location>
</feature>
<gene>
    <name evidence="7" type="ORF">IWZ03DRAFT_181617</name>
</gene>
<dbReference type="InterPro" id="IPR036570">
    <property type="entry name" value="HORMA_dom_sf"/>
</dbReference>
<comment type="caution">
    <text evidence="7">The sequence shown here is derived from an EMBL/GenBank/DDBJ whole genome shotgun (WGS) entry which is preliminary data.</text>
</comment>
<feature type="compositionally biased region" description="Polar residues" evidence="5">
    <location>
        <begin position="14"/>
        <end position="28"/>
    </location>
</feature>
<dbReference type="Gene3D" id="6.10.140.1900">
    <property type="match status" value="1"/>
</dbReference>
<evidence type="ECO:0000313" key="8">
    <source>
        <dbReference type="Proteomes" id="UP001363622"/>
    </source>
</evidence>
<dbReference type="PANTHER" id="PTHR13430:SF4">
    <property type="entry name" value="AUTOPHAGY-RELATED PROTEIN 13"/>
    <property type="match status" value="1"/>
</dbReference>
<keyword evidence="8" id="KW-1185">Reference proteome</keyword>
<evidence type="ECO:0000256" key="1">
    <source>
        <dbReference type="ARBA" id="ARBA00005246"/>
    </source>
</evidence>
<feature type="region of interest" description="Disordered" evidence="5">
    <location>
        <begin position="595"/>
        <end position="941"/>
    </location>
</feature>
<evidence type="ECO:0000256" key="2">
    <source>
        <dbReference type="ARBA" id="ARBA00013801"/>
    </source>
</evidence>
<evidence type="ECO:0000259" key="6">
    <source>
        <dbReference type="Pfam" id="PF10033"/>
    </source>
</evidence>
<dbReference type="PANTHER" id="PTHR13430">
    <property type="match status" value="1"/>
</dbReference>
<dbReference type="InterPro" id="IPR018731">
    <property type="entry name" value="Atg13_N"/>
</dbReference>
<feature type="compositionally biased region" description="Low complexity" evidence="5">
    <location>
        <begin position="554"/>
        <end position="564"/>
    </location>
</feature>
<dbReference type="Gene3D" id="3.30.900.10">
    <property type="entry name" value="HORMA domain"/>
    <property type="match status" value="1"/>
</dbReference>
<protein>
    <recommendedName>
        <fullName evidence="2 4">Autophagy-related protein 13</fullName>
    </recommendedName>
</protein>
<feature type="region of interest" description="Disordered" evidence="5">
    <location>
        <begin position="1"/>
        <end position="58"/>
    </location>
</feature>
<feature type="compositionally biased region" description="Basic and acidic residues" evidence="5">
    <location>
        <begin position="917"/>
        <end position="930"/>
    </location>
</feature>
<name>A0ABR1KSP0_9PEZI</name>
<feature type="compositionally biased region" description="Basic and acidic residues" evidence="5">
    <location>
        <begin position="772"/>
        <end position="788"/>
    </location>
</feature>
<feature type="compositionally biased region" description="Low complexity" evidence="5">
    <location>
        <begin position="510"/>
        <end position="534"/>
    </location>
</feature>
<accession>A0ABR1KSP0</accession>
<dbReference type="InterPro" id="IPR040182">
    <property type="entry name" value="ATG13"/>
</dbReference>
<dbReference type="Proteomes" id="UP001363622">
    <property type="component" value="Unassembled WGS sequence"/>
</dbReference>